<evidence type="ECO:0000313" key="11">
    <source>
        <dbReference type="Proteomes" id="UP000694388"/>
    </source>
</evidence>
<dbReference type="Ensembl" id="ENSEBUT00000021372.1">
    <property type="protein sequence ID" value="ENSEBUP00000020796.1"/>
    <property type="gene ID" value="ENSEBUG00000012855.1"/>
</dbReference>
<dbReference type="PANTHER" id="PTHR13539:SF3">
    <property type="entry name" value="CALMODULIN-LYSINE N-METHYLTRANSFERASE"/>
    <property type="match status" value="1"/>
</dbReference>
<keyword evidence="6" id="KW-0489">Methyltransferase</keyword>
<dbReference type="Ensembl" id="ENSEBUT00000021384.1">
    <property type="protein sequence ID" value="ENSEBUP00000020808.1"/>
    <property type="gene ID" value="ENSEBUG00000012855.1"/>
</dbReference>
<keyword evidence="5" id="KW-0963">Cytoplasm</keyword>
<organism evidence="10 11">
    <name type="scientific">Eptatretus burgeri</name>
    <name type="common">Inshore hagfish</name>
    <dbReference type="NCBI Taxonomy" id="7764"/>
    <lineage>
        <taxon>Eukaryota</taxon>
        <taxon>Metazoa</taxon>
        <taxon>Chordata</taxon>
        <taxon>Craniata</taxon>
        <taxon>Vertebrata</taxon>
        <taxon>Cyclostomata</taxon>
        <taxon>Myxini</taxon>
        <taxon>Myxiniformes</taxon>
        <taxon>Myxinidae</taxon>
        <taxon>Eptatretinae</taxon>
        <taxon>Eptatretus</taxon>
    </lineage>
</organism>
<evidence type="ECO:0000256" key="7">
    <source>
        <dbReference type="ARBA" id="ARBA00022679"/>
    </source>
</evidence>
<dbReference type="GO" id="GO:0005737">
    <property type="term" value="C:cytoplasm"/>
    <property type="evidence" value="ECO:0007669"/>
    <property type="project" value="UniProtKB-SubCell"/>
</dbReference>
<evidence type="ECO:0000256" key="3">
    <source>
        <dbReference type="ARBA" id="ARBA00011914"/>
    </source>
</evidence>
<dbReference type="Proteomes" id="UP000694388">
    <property type="component" value="Unplaced"/>
</dbReference>
<dbReference type="Pfam" id="PF10294">
    <property type="entry name" value="Methyltransf_16"/>
    <property type="match status" value="1"/>
</dbReference>
<keyword evidence="8" id="KW-0949">S-adenosyl-L-methionine</keyword>
<dbReference type="GO" id="GO:0018025">
    <property type="term" value="F:calmodulin-lysine N-methyltransferase activity"/>
    <property type="evidence" value="ECO:0007669"/>
    <property type="project" value="UniProtKB-EC"/>
</dbReference>
<dbReference type="Gene3D" id="3.40.50.150">
    <property type="entry name" value="Vaccinia Virus protein VP39"/>
    <property type="match status" value="1"/>
</dbReference>
<keyword evidence="7" id="KW-0808">Transferase</keyword>
<dbReference type="SUPFAM" id="SSF53335">
    <property type="entry name" value="S-adenosyl-L-methionine-dependent methyltransferases"/>
    <property type="match status" value="1"/>
</dbReference>
<dbReference type="InterPro" id="IPR025800">
    <property type="entry name" value="CaM-Lys-N-MeTrfase"/>
</dbReference>
<evidence type="ECO:0000256" key="5">
    <source>
        <dbReference type="ARBA" id="ARBA00022490"/>
    </source>
</evidence>
<evidence type="ECO:0000256" key="6">
    <source>
        <dbReference type="ARBA" id="ARBA00022603"/>
    </source>
</evidence>
<dbReference type="Ensembl" id="ENSEBUT00000021408.1">
    <property type="protein sequence ID" value="ENSEBUP00000020831.1"/>
    <property type="gene ID" value="ENSEBUG00000012855.1"/>
</dbReference>
<dbReference type="GO" id="GO:0005634">
    <property type="term" value="C:nucleus"/>
    <property type="evidence" value="ECO:0007669"/>
    <property type="project" value="UniProtKB-SubCell"/>
</dbReference>
<dbReference type="InterPro" id="IPR029063">
    <property type="entry name" value="SAM-dependent_MTases_sf"/>
</dbReference>
<keyword evidence="11" id="KW-1185">Reference proteome</keyword>
<dbReference type="GeneTree" id="ENSGT00390000002168"/>
<reference evidence="10" key="1">
    <citation type="submission" date="2025-05" db="UniProtKB">
        <authorList>
            <consortium name="Ensembl"/>
        </authorList>
    </citation>
    <scope>IDENTIFICATION</scope>
</reference>
<keyword evidence="9" id="KW-0539">Nucleus</keyword>
<protein>
    <recommendedName>
        <fullName evidence="4">Calmodulin-lysine N-methyltransferase</fullName>
        <ecNumber evidence="3">2.1.1.60</ecNumber>
    </recommendedName>
</protein>
<evidence type="ECO:0000256" key="8">
    <source>
        <dbReference type="ARBA" id="ARBA00022691"/>
    </source>
</evidence>
<dbReference type="PANTHER" id="PTHR13539">
    <property type="entry name" value="CALMODULIN-LYSINE N-METHYLTRANSFERASE"/>
    <property type="match status" value="1"/>
</dbReference>
<evidence type="ECO:0000256" key="4">
    <source>
        <dbReference type="ARBA" id="ARBA00020594"/>
    </source>
</evidence>
<evidence type="ECO:0000313" key="10">
    <source>
        <dbReference type="Ensembl" id="ENSEBUP00000020831.1"/>
    </source>
</evidence>
<evidence type="ECO:0000256" key="1">
    <source>
        <dbReference type="ARBA" id="ARBA00004123"/>
    </source>
</evidence>
<dbReference type="AlphaFoldDB" id="A0A8C4QX18"/>
<evidence type="ECO:0000256" key="2">
    <source>
        <dbReference type="ARBA" id="ARBA00004496"/>
    </source>
</evidence>
<name>A0A8C4QX18_EPTBU</name>
<dbReference type="EC" id="2.1.1.60" evidence="3"/>
<dbReference type="GO" id="GO:0032259">
    <property type="term" value="P:methylation"/>
    <property type="evidence" value="ECO:0007669"/>
    <property type="project" value="UniProtKB-KW"/>
</dbReference>
<dbReference type="InterPro" id="IPR019410">
    <property type="entry name" value="Methyltransf_16"/>
</dbReference>
<sequence length="308" mass="34658">METGEDEASKRTRARLAAKRWNILRLALQRGKLPQSGEESASVRSFAAFGVFWVLPAGEPGGSWWIYRSSLCTEAAVLVKLPTGQLQLNEILHSFDNTGNICVWPAEEVMTHYLIKHRNVFSSLSICELGGGSTCLAGLMLAVSSEAKQVLLTDGNERAVANINEMLKRNRMAGFLHNEGTSCRVLRWDKKDDVLGLQGQFDIVLCADCLFLDDYRACLVQTIDDLLKPCGTALVFSPRRGKTLELFCELAQCYKFCIEKTQIYDEEVWEKHCKLQANGEKIYDEDLHYPYMLTLRKATSCNIEETAQ</sequence>
<accession>A0A8C4QX18</accession>
<comment type="subcellular location">
    <subcellularLocation>
        <location evidence="2">Cytoplasm</location>
    </subcellularLocation>
    <subcellularLocation>
        <location evidence="1">Nucleus</location>
    </subcellularLocation>
</comment>
<evidence type="ECO:0000256" key="9">
    <source>
        <dbReference type="ARBA" id="ARBA00023242"/>
    </source>
</evidence>
<proteinExistence type="predicted"/>
<dbReference type="OMA" id="CFLGIWP"/>